<reference evidence="10" key="1">
    <citation type="submission" date="2022-11" db="UniProtKB">
        <authorList>
            <consortium name="WormBaseParasite"/>
        </authorList>
    </citation>
    <scope>IDENTIFICATION</scope>
</reference>
<evidence type="ECO:0000256" key="7">
    <source>
        <dbReference type="SAM" id="Phobius"/>
    </source>
</evidence>
<evidence type="ECO:0000256" key="6">
    <source>
        <dbReference type="ARBA" id="ARBA00023136"/>
    </source>
</evidence>
<feature type="transmembrane region" description="Helical" evidence="7">
    <location>
        <begin position="1166"/>
        <end position="1187"/>
    </location>
</feature>
<dbReference type="SUPFAM" id="SSF52540">
    <property type="entry name" value="P-loop containing nucleoside triphosphate hydrolases"/>
    <property type="match status" value="2"/>
</dbReference>
<dbReference type="InterPro" id="IPR003593">
    <property type="entry name" value="AAA+_ATPase"/>
</dbReference>
<feature type="transmembrane region" description="Helical" evidence="7">
    <location>
        <begin position="1381"/>
        <end position="1402"/>
    </location>
</feature>
<dbReference type="GO" id="GO:0140359">
    <property type="term" value="F:ABC-type transporter activity"/>
    <property type="evidence" value="ECO:0007669"/>
    <property type="project" value="InterPro"/>
</dbReference>
<dbReference type="InterPro" id="IPR003439">
    <property type="entry name" value="ABC_transporter-like_ATP-bd"/>
</dbReference>
<dbReference type="Gene3D" id="3.40.50.300">
    <property type="entry name" value="P-loop containing nucleotide triphosphate hydrolases"/>
    <property type="match status" value="2"/>
</dbReference>
<feature type="transmembrane region" description="Helical" evidence="7">
    <location>
        <begin position="1251"/>
        <end position="1273"/>
    </location>
</feature>
<feature type="domain" description="ABC transporter" evidence="8">
    <location>
        <begin position="1460"/>
        <end position="1690"/>
    </location>
</feature>
<name>A0A914YVT4_9BILA</name>
<feature type="transmembrane region" description="Helical" evidence="7">
    <location>
        <begin position="1208"/>
        <end position="1231"/>
    </location>
</feature>
<organism evidence="9 10">
    <name type="scientific">Panagrolaimus superbus</name>
    <dbReference type="NCBI Taxonomy" id="310955"/>
    <lineage>
        <taxon>Eukaryota</taxon>
        <taxon>Metazoa</taxon>
        <taxon>Ecdysozoa</taxon>
        <taxon>Nematoda</taxon>
        <taxon>Chromadorea</taxon>
        <taxon>Rhabditida</taxon>
        <taxon>Tylenchina</taxon>
        <taxon>Panagrolaimomorpha</taxon>
        <taxon>Panagrolaimoidea</taxon>
        <taxon>Panagrolaimidae</taxon>
        <taxon>Panagrolaimus</taxon>
    </lineage>
</organism>
<dbReference type="GO" id="GO:0016887">
    <property type="term" value="F:ATP hydrolysis activity"/>
    <property type="evidence" value="ECO:0007669"/>
    <property type="project" value="InterPro"/>
</dbReference>
<evidence type="ECO:0000256" key="4">
    <source>
        <dbReference type="ARBA" id="ARBA00022840"/>
    </source>
</evidence>
<dbReference type="PROSITE" id="PS50893">
    <property type="entry name" value="ABC_TRANSPORTER_2"/>
    <property type="match status" value="2"/>
</dbReference>
<feature type="transmembrane region" description="Helical" evidence="7">
    <location>
        <begin position="21"/>
        <end position="46"/>
    </location>
</feature>
<dbReference type="CDD" id="cd03263">
    <property type="entry name" value="ABC_subfamily_A"/>
    <property type="match status" value="2"/>
</dbReference>
<evidence type="ECO:0000256" key="5">
    <source>
        <dbReference type="ARBA" id="ARBA00022989"/>
    </source>
</evidence>
<dbReference type="FunFam" id="3.40.50.300:FF:000933">
    <property type="entry name" value="ABC transporter A family member 7"/>
    <property type="match status" value="1"/>
</dbReference>
<comment type="subcellular location">
    <subcellularLocation>
        <location evidence="1">Membrane</location>
        <topology evidence="1">Multi-pass membrane protein</topology>
    </subcellularLocation>
</comment>
<keyword evidence="2 7" id="KW-0812">Transmembrane</keyword>
<feature type="transmembrane region" description="Helical" evidence="7">
    <location>
        <begin position="432"/>
        <end position="450"/>
    </location>
</feature>
<dbReference type="InterPro" id="IPR056264">
    <property type="entry name" value="R2_ABCA1-4-like"/>
</dbReference>
<feature type="transmembrane region" description="Helical" evidence="7">
    <location>
        <begin position="1280"/>
        <end position="1301"/>
    </location>
</feature>
<feature type="transmembrane region" description="Helical" evidence="7">
    <location>
        <begin position="405"/>
        <end position="425"/>
    </location>
</feature>
<protein>
    <submittedName>
        <fullName evidence="10">ABC transporter domain-containing protein</fullName>
    </submittedName>
</protein>
<dbReference type="Pfam" id="PF00005">
    <property type="entry name" value="ABC_tran"/>
    <property type="match status" value="2"/>
</dbReference>
<dbReference type="Pfam" id="PF23321">
    <property type="entry name" value="R1_ABCA1"/>
    <property type="match status" value="1"/>
</dbReference>
<dbReference type="PROSITE" id="PS00211">
    <property type="entry name" value="ABC_TRANSPORTER_1"/>
    <property type="match status" value="2"/>
</dbReference>
<keyword evidence="6 7" id="KW-0472">Membrane</keyword>
<keyword evidence="3" id="KW-0547">Nucleotide-binding</keyword>
<evidence type="ECO:0000256" key="2">
    <source>
        <dbReference type="ARBA" id="ARBA00022692"/>
    </source>
</evidence>
<dbReference type="GO" id="GO:0005524">
    <property type="term" value="F:ATP binding"/>
    <property type="evidence" value="ECO:0007669"/>
    <property type="project" value="UniProtKB-KW"/>
</dbReference>
<keyword evidence="5 7" id="KW-1133">Transmembrane helix</keyword>
<dbReference type="InterPro" id="IPR027417">
    <property type="entry name" value="P-loop_NTPase"/>
</dbReference>
<dbReference type="GO" id="GO:0016020">
    <property type="term" value="C:membrane"/>
    <property type="evidence" value="ECO:0007669"/>
    <property type="project" value="UniProtKB-SubCell"/>
</dbReference>
<dbReference type="WBParaSite" id="PSU_v2.g424.t1">
    <property type="protein sequence ID" value="PSU_v2.g424.t1"/>
    <property type="gene ID" value="PSU_v2.g424"/>
</dbReference>
<sequence length="1802" mass="202418">MGKISQLKLLLWRNWLTQIRSPWFTALEFILPLVLICISFGAMIGLRGTFEKNHGVTKYPSWLATGSSIDFFIPPNVTDVTGTIFDIKILTGDKGDCPFLQSDTSFVGGKNVTTITVSFPYAPNTPMTRGIMDILTQRFINDNLTIPWIPELSKVLQNFTIVTRASSTPFKTEAAMVDNITQSFIKQCDNPIIGGIVFDDDFANSSPDAPNLNIGYKIRLANTKRRSQPKGQGFQPWETKHIFSVIYISGPINRDESSGGEPGYWQEGFLTMQRAIDISAGLYIKNKGPIANYTFNPESNPEELGLSLLTLQRFPFPAYSSKIIEVGAFFLPTVIVFSFMTSVIYIVRQIVMEKENRLKEYMKVMGLAQWVNWLAYFIINYIKLALTVVVLSILMYFVTEKSDPSIAFVMFLLYALDAVCFSFMISTFLQSGTAGTLMAVVGWMLLYFWYSYFGNIDQQSPSTLGVRLVNCINPDIAVSLGINLIAQHETQASGMHWGDITTPPSPDESLTMLHLFIMLVVDALIFLIITWYVEAVNPGGEGVPQKPWFFVLPSYWFPRSNKKRGGFQDQLPIHDNVPLSNVEPEPTSLSPTIVISNLCKTYGTSFMKKLFDCKFGKTGEKKAVDNLNFKMYAGQLTALLGHNGAGKSTTFSMLTGVIPSSSGTAYINNYNILDALPEIRKCLGLCPQYNTLFDTLTVMEHLEFFCKLKGRVWDPQEAMDILCRLKIEFKKDALSCTLSGGQKRKLSLSIALIGGSEIVMLDEPTSGMDPGARHETWTLLQSEKAKRTMLLTTHYMEEADLLGDRIAIMAHGQLQCFGSNMFLKNLYGAGYHLTIVYQHGLSPQQQQKSYTDTLYLLQKYSARAEMHSAVGTEGLFLLPNSDRHVFPAMFKELEDTQADFNIESFGVSITTMEEVFLKVNELANERKRLDEGAEEAMDYGDHNREYEKLENARTSVRYTGGAYYWQHTKALFIKRGIYFLRKWTQFIPQLIIPVLYMALLVWASGQIPGPKEQDPLNLDMFPYAKGEKANVYALSSMAESMKTIILDENKGLDLGNITTATSGDKMLDMIVDATQSKGTRHFGLHNPVGFDHAKMNNTLIDSLNITNSLFNNFALHSPGVSVVIADTYLLRQFLNRTDIKVHVINHPLPPTNSDTLKNKDISGSSAFLFGYAVIVSMSMVVSGYSSFLIRERKKKSKHMQMMAGIRPWLYWLTTAVWDGICFLIPTFLFILVFKLFNIKQYVSRGESIADLIIIMLLYGWTAIPFVYSFSFVFDTAPKGYTLIVMFNIVTGMIGSIAVPIISQTANDDIAYTWEVLLSFVFPTYSLANCFTKVYNNEFGREACASVCNNEFFAKLAPNCCGNEDERIYTNNILNTFNKKGLAFSIIFFIIQGFFFWFTTIAIEKNWWSKIRGMCKGRGKKGFANNGFTWDDGMQVDAIEDSDVIAEKHKMANANGDDATVIVKDIKKWYGNNNAVKGITFHVDKGDCFGLLGVNGAGKTSTFQMLTGENDVSEGDAFISGYSVRTNWRDAGERIGYCPQYDAIIKEMSGEETLFMFARIRGIHEDQIPTVVNSIIDAIGIGIYAKRQIKTYSGGNKRRLSLGIALVGMPEVLLLDEPTSGVDPKARRVIWDILSKVRELGTALVLTSHSMEECEALCTNLAIMVYGKFKCLGSPQHIKSKYGEGYTLLIRVDENNAEKVKREIFARFPGSVLKEQHVQQLNFELKRNQRQTWSMLFDELESMCEPFNMSDYSLSQTTLEQVFLEFSREAGIMSASPGSPKTNGYHITDNKKDINDGLIDVSF</sequence>
<dbReference type="GO" id="GO:0005319">
    <property type="term" value="F:lipid transporter activity"/>
    <property type="evidence" value="ECO:0007669"/>
    <property type="project" value="TreeGrafter"/>
</dbReference>
<dbReference type="InterPro" id="IPR026082">
    <property type="entry name" value="ABCA"/>
</dbReference>
<evidence type="ECO:0000313" key="9">
    <source>
        <dbReference type="Proteomes" id="UP000887577"/>
    </source>
</evidence>
<feature type="transmembrane region" description="Helical" evidence="7">
    <location>
        <begin position="373"/>
        <end position="399"/>
    </location>
</feature>
<evidence type="ECO:0000259" key="8">
    <source>
        <dbReference type="PROSITE" id="PS50893"/>
    </source>
</evidence>
<dbReference type="PANTHER" id="PTHR19229:SF250">
    <property type="entry name" value="ABC TRANSPORTER DOMAIN-CONTAINING PROTEIN-RELATED"/>
    <property type="match status" value="1"/>
</dbReference>
<dbReference type="InterPro" id="IPR013525">
    <property type="entry name" value="ABC2_TM"/>
</dbReference>
<dbReference type="FunFam" id="3.40.50.300:FF:000327">
    <property type="entry name" value="ATP-binding cassette sub-family A member 3"/>
    <property type="match status" value="1"/>
</dbReference>
<evidence type="ECO:0000313" key="10">
    <source>
        <dbReference type="WBParaSite" id="PSU_v2.g424.t1"/>
    </source>
</evidence>
<feature type="domain" description="ABC transporter" evidence="8">
    <location>
        <begin position="593"/>
        <end position="836"/>
    </location>
</feature>
<evidence type="ECO:0000256" key="3">
    <source>
        <dbReference type="ARBA" id="ARBA00022741"/>
    </source>
</evidence>
<dbReference type="Pfam" id="PF12698">
    <property type="entry name" value="ABC2_membrane_3"/>
    <property type="match status" value="2"/>
</dbReference>
<dbReference type="InterPro" id="IPR017871">
    <property type="entry name" value="ABC_transporter-like_CS"/>
</dbReference>
<feature type="transmembrane region" description="Helical" evidence="7">
    <location>
        <begin position="512"/>
        <end position="533"/>
    </location>
</feature>
<keyword evidence="4" id="KW-0067">ATP-binding</keyword>
<dbReference type="Proteomes" id="UP000887577">
    <property type="component" value="Unplaced"/>
</dbReference>
<evidence type="ECO:0000256" key="1">
    <source>
        <dbReference type="ARBA" id="ARBA00004141"/>
    </source>
</evidence>
<accession>A0A914YVT4</accession>
<dbReference type="PANTHER" id="PTHR19229">
    <property type="entry name" value="ATP-BINDING CASSETTE TRANSPORTER SUBFAMILY A ABCA"/>
    <property type="match status" value="1"/>
</dbReference>
<proteinExistence type="predicted"/>
<keyword evidence="9" id="KW-1185">Reference proteome</keyword>
<dbReference type="SMART" id="SM00382">
    <property type="entry name" value="AAA"/>
    <property type="match status" value="2"/>
</dbReference>
<feature type="transmembrane region" description="Helical" evidence="7">
    <location>
        <begin position="329"/>
        <end position="352"/>
    </location>
</feature>